<dbReference type="Proteomes" id="UP000240708">
    <property type="component" value="Unassembled WGS sequence"/>
</dbReference>
<dbReference type="PANTHER" id="PTHR38011:SF11">
    <property type="entry name" value="2,5-DIAMINO-6-RIBOSYLAMINO-4(3H)-PYRIMIDINONE 5'-PHOSPHATE REDUCTASE"/>
    <property type="match status" value="1"/>
</dbReference>
<comment type="caution">
    <text evidence="2">The sequence shown here is derived from an EMBL/GenBank/DDBJ whole genome shotgun (WGS) entry which is preliminary data.</text>
</comment>
<dbReference type="Pfam" id="PF01872">
    <property type="entry name" value="RibD_C"/>
    <property type="match status" value="1"/>
</dbReference>
<sequence length="192" mass="21746">MRKLIMWNVMTLDGYFEGNQNWDLSFHNLIWGKELEKLSIDQLQSADYLVFGRVTYEGMAAYWTKAEAETEEHEVAKLMNSIPKIVFSKTLKSADWNNTTIIRENASDEILKLKEQGGKDIYVFGSANLSETFINDNIFDEYRIGIAPVILGNGRPLFRQGIASNNLTLVSTQPLTTGGVVLKYLNNNNQQG</sequence>
<dbReference type="EMBL" id="PYGF01000007">
    <property type="protein sequence ID" value="PSL03370.1"/>
    <property type="molecule type" value="Genomic_DNA"/>
</dbReference>
<proteinExistence type="predicted"/>
<dbReference type="SUPFAM" id="SSF53597">
    <property type="entry name" value="Dihydrofolate reductase-like"/>
    <property type="match status" value="1"/>
</dbReference>
<evidence type="ECO:0000313" key="3">
    <source>
        <dbReference type="Proteomes" id="UP000240708"/>
    </source>
</evidence>
<dbReference type="OrthoDB" id="195113at2"/>
<accession>A0A2P8E1L6</accession>
<protein>
    <submittedName>
        <fullName evidence="2">Dihydrofolate reductase</fullName>
    </submittedName>
</protein>
<dbReference type="AlphaFoldDB" id="A0A2P8E1L6"/>
<dbReference type="GO" id="GO:0008703">
    <property type="term" value="F:5-amino-6-(5-phosphoribosylamino)uracil reductase activity"/>
    <property type="evidence" value="ECO:0007669"/>
    <property type="project" value="InterPro"/>
</dbReference>
<evidence type="ECO:0000313" key="2">
    <source>
        <dbReference type="EMBL" id="PSL03370.1"/>
    </source>
</evidence>
<reference evidence="2 3" key="1">
    <citation type="submission" date="2018-03" db="EMBL/GenBank/DDBJ databases">
        <title>Genomic Encyclopedia of Archaeal and Bacterial Type Strains, Phase II (KMG-II): from individual species to whole genera.</title>
        <authorList>
            <person name="Goeker M."/>
        </authorList>
    </citation>
    <scope>NUCLEOTIDE SEQUENCE [LARGE SCALE GENOMIC DNA]</scope>
    <source>
        <strain evidence="2 3">DSM 28057</strain>
    </source>
</reference>
<gene>
    <name evidence="2" type="ORF">CLV48_10788</name>
</gene>
<feature type="domain" description="Bacterial bifunctional deaminase-reductase C-terminal" evidence="1">
    <location>
        <begin position="2"/>
        <end position="178"/>
    </location>
</feature>
<evidence type="ECO:0000259" key="1">
    <source>
        <dbReference type="Pfam" id="PF01872"/>
    </source>
</evidence>
<organism evidence="2 3">
    <name type="scientific">Cecembia rubra</name>
    <dbReference type="NCBI Taxonomy" id="1485585"/>
    <lineage>
        <taxon>Bacteria</taxon>
        <taxon>Pseudomonadati</taxon>
        <taxon>Bacteroidota</taxon>
        <taxon>Cytophagia</taxon>
        <taxon>Cytophagales</taxon>
        <taxon>Cyclobacteriaceae</taxon>
        <taxon>Cecembia</taxon>
    </lineage>
</organism>
<name>A0A2P8E1L6_9BACT</name>
<dbReference type="GO" id="GO:0009231">
    <property type="term" value="P:riboflavin biosynthetic process"/>
    <property type="evidence" value="ECO:0007669"/>
    <property type="project" value="InterPro"/>
</dbReference>
<dbReference type="InterPro" id="IPR002734">
    <property type="entry name" value="RibDG_C"/>
</dbReference>
<dbReference type="InterPro" id="IPR050765">
    <property type="entry name" value="Riboflavin_Biosynth_HTPR"/>
</dbReference>
<dbReference type="RefSeq" id="WP_106567898.1">
    <property type="nucleotide sequence ID" value="NZ_PYGF01000007.1"/>
</dbReference>
<keyword evidence="3" id="KW-1185">Reference proteome</keyword>
<dbReference type="PANTHER" id="PTHR38011">
    <property type="entry name" value="DIHYDROFOLATE REDUCTASE FAMILY PROTEIN (AFU_ORTHOLOGUE AFUA_8G06820)"/>
    <property type="match status" value="1"/>
</dbReference>
<dbReference type="Gene3D" id="3.40.430.10">
    <property type="entry name" value="Dihydrofolate Reductase, subunit A"/>
    <property type="match status" value="1"/>
</dbReference>
<dbReference type="InterPro" id="IPR024072">
    <property type="entry name" value="DHFR-like_dom_sf"/>
</dbReference>